<evidence type="ECO:0000313" key="10">
    <source>
        <dbReference type="EMBL" id="JAU60941.1"/>
    </source>
</evidence>
<keyword evidence="3" id="KW-0150">Chloroplast</keyword>
<comment type="catalytic activity">
    <reaction evidence="8">
        <text>primary fluorescent chlorophyll catabolite + 2 oxidized [2Fe-2S]-[ferredoxin] = red chlorophyll catabolite + 2 reduced [2Fe-2S]-[ferredoxin] + 3 H(+)</text>
        <dbReference type="Rhea" id="RHEA:24752"/>
        <dbReference type="Rhea" id="RHEA-COMP:10000"/>
        <dbReference type="Rhea" id="RHEA-COMP:10001"/>
        <dbReference type="ChEBI" id="CHEBI:15378"/>
        <dbReference type="ChEBI" id="CHEBI:33737"/>
        <dbReference type="ChEBI" id="CHEBI:33738"/>
        <dbReference type="ChEBI" id="CHEBI:58716"/>
        <dbReference type="ChEBI" id="CHEBI:77670"/>
        <dbReference type="EC" id="1.3.7.12"/>
    </reaction>
    <physiologicalReaction direction="right-to-left" evidence="8">
        <dbReference type="Rhea" id="RHEA:24754"/>
    </physiologicalReaction>
</comment>
<keyword evidence="5" id="KW-0881">Chlorophyll catabolism</keyword>
<dbReference type="EMBL" id="GEVL01016400">
    <property type="protein sequence ID" value="JAU60941.1"/>
    <property type="molecule type" value="Transcribed_RNA"/>
</dbReference>
<dbReference type="GO" id="GO:0015996">
    <property type="term" value="P:chlorophyll catabolic process"/>
    <property type="evidence" value="ECO:0007669"/>
    <property type="project" value="UniProtKB-KW"/>
</dbReference>
<comment type="subcellular location">
    <subcellularLocation>
        <location evidence="1">Plastid</location>
        <location evidence="1">Chloroplast</location>
    </subcellularLocation>
</comment>
<organism evidence="10">
    <name type="scientific">Noccaea caerulescens</name>
    <name type="common">Alpine penny-cress</name>
    <name type="synonym">Thlaspi caerulescens</name>
    <dbReference type="NCBI Taxonomy" id="107243"/>
    <lineage>
        <taxon>Eukaryota</taxon>
        <taxon>Viridiplantae</taxon>
        <taxon>Streptophyta</taxon>
        <taxon>Embryophyta</taxon>
        <taxon>Tracheophyta</taxon>
        <taxon>Spermatophyta</taxon>
        <taxon>Magnoliopsida</taxon>
        <taxon>eudicotyledons</taxon>
        <taxon>Gunneridae</taxon>
        <taxon>Pentapetalae</taxon>
        <taxon>rosids</taxon>
        <taxon>malvids</taxon>
        <taxon>Brassicales</taxon>
        <taxon>Brassicaceae</taxon>
        <taxon>Coluteocarpeae</taxon>
        <taxon>Noccaea</taxon>
    </lineage>
</organism>
<dbReference type="EC" id="1.3.7.12" evidence="9"/>
<dbReference type="Pfam" id="PF06405">
    <property type="entry name" value="RCC_reductase"/>
    <property type="match status" value="1"/>
</dbReference>
<keyword evidence="6" id="KW-0809">Transit peptide</keyword>
<evidence type="ECO:0000256" key="4">
    <source>
        <dbReference type="ARBA" id="ARBA00022640"/>
    </source>
</evidence>
<protein>
    <recommendedName>
        <fullName evidence="9">red chlorophyll catabolite reductase</fullName>
        <ecNumber evidence="9">1.3.7.12</ecNumber>
    </recommendedName>
</protein>
<evidence type="ECO:0000256" key="8">
    <source>
        <dbReference type="ARBA" id="ARBA00050356"/>
    </source>
</evidence>
<dbReference type="PANTHER" id="PTHR34685">
    <property type="entry name" value="RED CHLOROPHYLL CATABOLITE REDUCTASE, CHLOROPLASTIC"/>
    <property type="match status" value="1"/>
</dbReference>
<keyword evidence="4" id="KW-0934">Plastid</keyword>
<dbReference type="InterPro" id="IPR009439">
    <property type="entry name" value="RCC_reductase"/>
</dbReference>
<keyword evidence="7" id="KW-0560">Oxidoreductase</keyword>
<gene>
    <name evidence="10" type="ORF">LE_TR2951_c1_g1_i1_g.9113</name>
</gene>
<dbReference type="FunFam" id="3.40.1500.20:FF:000001">
    <property type="entry name" value="Red chlorophyll catabolite reductase, chloroplastic"/>
    <property type="match status" value="1"/>
</dbReference>
<evidence type="ECO:0000256" key="7">
    <source>
        <dbReference type="ARBA" id="ARBA00023002"/>
    </source>
</evidence>
<dbReference type="GO" id="GO:0051743">
    <property type="term" value="F:red chlorophyll catabolite reductase activity"/>
    <property type="evidence" value="ECO:0007669"/>
    <property type="project" value="InterPro"/>
</dbReference>
<reference evidence="10" key="1">
    <citation type="submission" date="2016-07" db="EMBL/GenBank/DDBJ databases">
        <title>De novo transcriptome assembly of four accessions of the metal hyperaccumulator plant Noccaea caerulescens.</title>
        <authorList>
            <person name="Blande D."/>
            <person name="Halimaa P."/>
            <person name="Tervahauta A.I."/>
            <person name="Aarts M.G."/>
            <person name="Karenlampi S.O."/>
        </authorList>
    </citation>
    <scope>NUCLEOTIDE SEQUENCE</scope>
</reference>
<sequence length="320" mass="36440">MAMIFCNTLYSSSPSLSPLTSFRTKPSRFSKKLRARVQFRSMEDHDDHLRLKFMEFPYVTATRKQLMVDLMSTLEDRLQSQLLPCNLPPEARSFKNPNGSAEASIHIRSGQKSSPIDFVIGSWIHCTIPNVVSLNITSISAFLNSSTKAPNFVVELIQSSPTSLVLILDLPHRKDLVLNPDYLKEYYQDTNLDSHRQSLLKLPEINPYVSPSLFVRSAFSPAASMLKIDVEEEGTLEEILRDHVSPAAKEVLGVWLERCAVEEEEKRVMGVEEKLELERRDKSFRKKSIEEDLDLQFPRLFGEEVSSRVIHAIKEAFGVL</sequence>
<name>A0A1J3H0H4_NOCCA</name>
<evidence type="ECO:0000256" key="2">
    <source>
        <dbReference type="ARBA" id="ARBA00005212"/>
    </source>
</evidence>
<comment type="pathway">
    <text evidence="2">Porphyrin-containing compound metabolism; chlorophyll degradation.</text>
</comment>
<evidence type="ECO:0000256" key="9">
    <source>
        <dbReference type="ARBA" id="ARBA00066855"/>
    </source>
</evidence>
<dbReference type="GO" id="GO:0009507">
    <property type="term" value="C:chloroplast"/>
    <property type="evidence" value="ECO:0007669"/>
    <property type="project" value="UniProtKB-SubCell"/>
</dbReference>
<dbReference type="PANTHER" id="PTHR34685:SF2">
    <property type="entry name" value="RED CHLOROPHYLL CATABOLITE REDUCTASE, CHLOROPLASTIC"/>
    <property type="match status" value="1"/>
</dbReference>
<accession>A0A1J3H0H4</accession>
<evidence type="ECO:0000256" key="5">
    <source>
        <dbReference type="ARBA" id="ARBA00022817"/>
    </source>
</evidence>
<dbReference type="Gene3D" id="3.40.1500.20">
    <property type="match status" value="1"/>
</dbReference>
<evidence type="ECO:0000256" key="6">
    <source>
        <dbReference type="ARBA" id="ARBA00022946"/>
    </source>
</evidence>
<evidence type="ECO:0000256" key="3">
    <source>
        <dbReference type="ARBA" id="ARBA00022528"/>
    </source>
</evidence>
<evidence type="ECO:0000256" key="1">
    <source>
        <dbReference type="ARBA" id="ARBA00004229"/>
    </source>
</evidence>
<proteinExistence type="predicted"/>
<dbReference type="AlphaFoldDB" id="A0A1J3H0H4"/>